<dbReference type="CDD" id="cd00082">
    <property type="entry name" value="HisKA"/>
    <property type="match status" value="1"/>
</dbReference>
<evidence type="ECO:0000256" key="4">
    <source>
        <dbReference type="SAM" id="Phobius"/>
    </source>
</evidence>
<dbReference type="Pfam" id="PF02518">
    <property type="entry name" value="HATPase_c"/>
    <property type="match status" value="1"/>
</dbReference>
<accession>A0A8J7MF74</accession>
<evidence type="ECO:0000313" key="7">
    <source>
        <dbReference type="Proteomes" id="UP000624703"/>
    </source>
</evidence>
<feature type="domain" description="Histidine kinase" evidence="5">
    <location>
        <begin position="291"/>
        <end position="504"/>
    </location>
</feature>
<proteinExistence type="predicted"/>
<dbReference type="EMBL" id="JAENIM010000041">
    <property type="protein sequence ID" value="MBK1791892.1"/>
    <property type="molecule type" value="Genomic_DNA"/>
</dbReference>
<comment type="catalytic activity">
    <reaction evidence="1">
        <text>ATP + protein L-histidine = ADP + protein N-phospho-L-histidine.</text>
        <dbReference type="EC" id="2.7.13.3"/>
    </reaction>
</comment>
<dbReference type="Gene3D" id="1.10.287.130">
    <property type="match status" value="1"/>
</dbReference>
<sequence>MGGVIQQKAASRRVLIVAVVLAGIVITVGFGLARRVDLVSTDQGEQWLEDEHRYLIAQIDLLEIQWEQALEEAADFELEASKRERGEAAREVLGLRQVSYFGKRGEAHELVEFPLQGPAPLEPSLLSGELVLTNEEVFSSHNPIWIDDAGRPLMYRKADAHGSAVVFILNKKIARGVVLGELKSLMRTVPRVVPAGGLLEFSGDSGKVWLSRGDADCKSRPADETLRHYSRFGEWPIRYWRPRKEVVSYEASVLGGMSLVALLILVGGYWADREQARALKLAAQRVSFVNSVSHEFRTPLTNILLTTELAQEDSREPKAERRLALILDEGRRLSRMVDNVLSYARAERGKLQLGQVREVKLAEFLESCLQQFEILFARKGITCELDVSGDERVEIEVDFLSQIVLNLLSNIEKYAGDGAVAKVEAVAGKTLRITVSDNGVGIPAELKFRIFDAFERGGDSVTSTSSGTGLGLAISRELARSMGGDLQLKNSTNGAVFLLEIPLF</sequence>
<dbReference type="Gene3D" id="3.30.565.10">
    <property type="entry name" value="Histidine kinase-like ATPase, C-terminal domain"/>
    <property type="match status" value="1"/>
</dbReference>
<dbReference type="GO" id="GO:0000155">
    <property type="term" value="F:phosphorelay sensor kinase activity"/>
    <property type="evidence" value="ECO:0007669"/>
    <property type="project" value="InterPro"/>
</dbReference>
<keyword evidence="4" id="KW-0472">Membrane</keyword>
<dbReference type="PANTHER" id="PTHR43547:SF2">
    <property type="entry name" value="HYBRID SIGNAL TRANSDUCTION HISTIDINE KINASE C"/>
    <property type="match status" value="1"/>
</dbReference>
<feature type="transmembrane region" description="Helical" evidence="4">
    <location>
        <begin position="14"/>
        <end position="33"/>
    </location>
</feature>
<dbReference type="Pfam" id="PF00512">
    <property type="entry name" value="HisKA"/>
    <property type="match status" value="1"/>
</dbReference>
<dbReference type="InterPro" id="IPR003594">
    <property type="entry name" value="HATPase_dom"/>
</dbReference>
<dbReference type="PANTHER" id="PTHR43547">
    <property type="entry name" value="TWO-COMPONENT HISTIDINE KINASE"/>
    <property type="match status" value="1"/>
</dbReference>
<protein>
    <recommendedName>
        <fullName evidence="2">histidine kinase</fullName>
        <ecNumber evidence="2">2.7.13.3</ecNumber>
    </recommendedName>
</protein>
<dbReference type="SUPFAM" id="SSF47384">
    <property type="entry name" value="Homodimeric domain of signal transducing histidine kinase"/>
    <property type="match status" value="1"/>
</dbReference>
<name>A0A8J7MF74_9BACT</name>
<dbReference type="InterPro" id="IPR005467">
    <property type="entry name" value="His_kinase_dom"/>
</dbReference>
<feature type="transmembrane region" description="Helical" evidence="4">
    <location>
        <begin position="251"/>
        <end position="271"/>
    </location>
</feature>
<keyword evidence="7" id="KW-1185">Reference proteome</keyword>
<dbReference type="Proteomes" id="UP000624703">
    <property type="component" value="Unassembled WGS sequence"/>
</dbReference>
<dbReference type="PROSITE" id="PS50109">
    <property type="entry name" value="HIS_KIN"/>
    <property type="match status" value="1"/>
</dbReference>
<keyword evidence="4" id="KW-1133">Transmembrane helix</keyword>
<evidence type="ECO:0000256" key="1">
    <source>
        <dbReference type="ARBA" id="ARBA00000085"/>
    </source>
</evidence>
<dbReference type="SMART" id="SM00388">
    <property type="entry name" value="HisKA"/>
    <property type="match status" value="1"/>
</dbReference>
<organism evidence="6 7">
    <name type="scientific">Persicirhabdus sediminis</name>
    <dbReference type="NCBI Taxonomy" id="454144"/>
    <lineage>
        <taxon>Bacteria</taxon>
        <taxon>Pseudomonadati</taxon>
        <taxon>Verrucomicrobiota</taxon>
        <taxon>Verrucomicrobiia</taxon>
        <taxon>Verrucomicrobiales</taxon>
        <taxon>Verrucomicrobiaceae</taxon>
        <taxon>Persicirhabdus</taxon>
    </lineage>
</organism>
<evidence type="ECO:0000256" key="3">
    <source>
        <dbReference type="ARBA" id="ARBA00022553"/>
    </source>
</evidence>
<keyword evidence="3" id="KW-0597">Phosphoprotein</keyword>
<dbReference type="InterPro" id="IPR003661">
    <property type="entry name" value="HisK_dim/P_dom"/>
</dbReference>
<gene>
    <name evidence="6" type="ORF">JIN82_12080</name>
</gene>
<keyword evidence="6" id="KW-0418">Kinase</keyword>
<dbReference type="EC" id="2.7.13.3" evidence="2"/>
<dbReference type="SUPFAM" id="SSF55874">
    <property type="entry name" value="ATPase domain of HSP90 chaperone/DNA topoisomerase II/histidine kinase"/>
    <property type="match status" value="1"/>
</dbReference>
<dbReference type="InterPro" id="IPR036890">
    <property type="entry name" value="HATPase_C_sf"/>
</dbReference>
<dbReference type="InterPro" id="IPR036097">
    <property type="entry name" value="HisK_dim/P_sf"/>
</dbReference>
<dbReference type="InterPro" id="IPR004358">
    <property type="entry name" value="Sig_transdc_His_kin-like_C"/>
</dbReference>
<dbReference type="PRINTS" id="PR00344">
    <property type="entry name" value="BCTRLSENSOR"/>
</dbReference>
<dbReference type="AlphaFoldDB" id="A0A8J7MF74"/>
<evidence type="ECO:0000313" key="6">
    <source>
        <dbReference type="EMBL" id="MBK1791892.1"/>
    </source>
</evidence>
<keyword evidence="6" id="KW-0808">Transferase</keyword>
<comment type="caution">
    <text evidence="6">The sequence shown here is derived from an EMBL/GenBank/DDBJ whole genome shotgun (WGS) entry which is preliminary data.</text>
</comment>
<reference evidence="6" key="1">
    <citation type="submission" date="2021-01" db="EMBL/GenBank/DDBJ databases">
        <title>Modified the classification status of verrucomicrobia.</title>
        <authorList>
            <person name="Feng X."/>
        </authorList>
    </citation>
    <scope>NUCLEOTIDE SEQUENCE</scope>
    <source>
        <strain evidence="6">_KCTC 22039</strain>
    </source>
</reference>
<keyword evidence="4" id="KW-0812">Transmembrane</keyword>
<evidence type="ECO:0000256" key="2">
    <source>
        <dbReference type="ARBA" id="ARBA00012438"/>
    </source>
</evidence>
<evidence type="ECO:0000259" key="5">
    <source>
        <dbReference type="PROSITE" id="PS50109"/>
    </source>
</evidence>
<dbReference type="SMART" id="SM00387">
    <property type="entry name" value="HATPase_c"/>
    <property type="match status" value="1"/>
</dbReference>